<dbReference type="EMBL" id="JADKGY010000006">
    <property type="protein sequence ID" value="MBK9982648.1"/>
    <property type="molecule type" value="Genomic_DNA"/>
</dbReference>
<dbReference type="Proteomes" id="UP000808337">
    <property type="component" value="Unassembled WGS sequence"/>
</dbReference>
<dbReference type="AlphaFoldDB" id="A0A9D7XSL3"/>
<evidence type="ECO:0000259" key="4">
    <source>
        <dbReference type="Pfam" id="PF01420"/>
    </source>
</evidence>
<dbReference type="InterPro" id="IPR051212">
    <property type="entry name" value="Type-I_RE_S_subunit"/>
</dbReference>
<keyword evidence="5" id="KW-0378">Hydrolase</keyword>
<feature type="domain" description="Type I restriction modification DNA specificity" evidence="4">
    <location>
        <begin position="278"/>
        <end position="409"/>
    </location>
</feature>
<name>A0A9D7XSL3_9BACT</name>
<evidence type="ECO:0000256" key="1">
    <source>
        <dbReference type="ARBA" id="ARBA00010923"/>
    </source>
</evidence>
<evidence type="ECO:0000256" key="3">
    <source>
        <dbReference type="ARBA" id="ARBA00023125"/>
    </source>
</evidence>
<evidence type="ECO:0000313" key="6">
    <source>
        <dbReference type="Proteomes" id="UP000808337"/>
    </source>
</evidence>
<evidence type="ECO:0000313" key="5">
    <source>
        <dbReference type="EMBL" id="MBK9982648.1"/>
    </source>
</evidence>
<organism evidence="5 6">
    <name type="scientific">Candidatus Opimibacter skivensis</name>
    <dbReference type="NCBI Taxonomy" id="2982028"/>
    <lineage>
        <taxon>Bacteria</taxon>
        <taxon>Pseudomonadati</taxon>
        <taxon>Bacteroidota</taxon>
        <taxon>Saprospiria</taxon>
        <taxon>Saprospirales</taxon>
        <taxon>Saprospiraceae</taxon>
        <taxon>Candidatus Opimibacter</taxon>
    </lineage>
</organism>
<dbReference type="GO" id="GO:0003677">
    <property type="term" value="F:DNA binding"/>
    <property type="evidence" value="ECO:0007669"/>
    <property type="project" value="UniProtKB-KW"/>
</dbReference>
<evidence type="ECO:0000256" key="2">
    <source>
        <dbReference type="ARBA" id="ARBA00022747"/>
    </source>
</evidence>
<keyword evidence="3" id="KW-0238">DNA-binding</keyword>
<dbReference type="GO" id="GO:0004519">
    <property type="term" value="F:endonuclease activity"/>
    <property type="evidence" value="ECO:0007669"/>
    <property type="project" value="UniProtKB-KW"/>
</dbReference>
<dbReference type="SUPFAM" id="SSF116734">
    <property type="entry name" value="DNA methylase specificity domain"/>
    <property type="match status" value="2"/>
</dbReference>
<dbReference type="PANTHER" id="PTHR43140">
    <property type="entry name" value="TYPE-1 RESTRICTION ENZYME ECOKI SPECIFICITY PROTEIN"/>
    <property type="match status" value="1"/>
</dbReference>
<keyword evidence="2" id="KW-0680">Restriction system</keyword>
<comment type="similarity">
    <text evidence="1">Belongs to the type-I restriction system S methylase family.</text>
</comment>
<dbReference type="PANTHER" id="PTHR43140:SF1">
    <property type="entry name" value="TYPE I RESTRICTION ENZYME ECOKI SPECIFICITY SUBUNIT"/>
    <property type="match status" value="1"/>
</dbReference>
<gene>
    <name evidence="5" type="ORF">IPP15_09510</name>
</gene>
<dbReference type="InterPro" id="IPR000055">
    <property type="entry name" value="Restrct_endonuc_typeI_TRD"/>
</dbReference>
<feature type="domain" description="Type I restriction modification DNA specificity" evidence="4">
    <location>
        <begin position="21"/>
        <end position="188"/>
    </location>
</feature>
<dbReference type="Gene3D" id="3.90.220.20">
    <property type="entry name" value="DNA methylase specificity domains"/>
    <property type="match status" value="2"/>
</dbReference>
<dbReference type="Pfam" id="PF01420">
    <property type="entry name" value="Methylase_S"/>
    <property type="match status" value="2"/>
</dbReference>
<proteinExistence type="inferred from homology"/>
<dbReference type="CDD" id="cd17257">
    <property type="entry name" value="RMtype1_S_EcoBI-TRD1-CR1_like"/>
    <property type="match status" value="1"/>
</dbReference>
<dbReference type="InterPro" id="IPR044946">
    <property type="entry name" value="Restrct_endonuc_typeI_TRD_sf"/>
</dbReference>
<reference evidence="5 6" key="1">
    <citation type="submission" date="2020-10" db="EMBL/GenBank/DDBJ databases">
        <title>Connecting structure to function with the recovery of over 1000 high-quality activated sludge metagenome-assembled genomes encoding full-length rRNA genes using long-read sequencing.</title>
        <authorList>
            <person name="Singleton C.M."/>
            <person name="Petriglieri F."/>
            <person name="Kristensen J.M."/>
            <person name="Kirkegaard R.H."/>
            <person name="Michaelsen T.Y."/>
            <person name="Andersen M.H."/>
            <person name="Karst S.M."/>
            <person name="Dueholm M.S."/>
            <person name="Nielsen P.H."/>
            <person name="Albertsen M."/>
        </authorList>
    </citation>
    <scope>NUCLEOTIDE SEQUENCE [LARGE SCALE GENOMIC DNA]</scope>
    <source>
        <strain evidence="5">Ribe_18-Q3-R11-54_MAXAC.273</strain>
    </source>
</reference>
<sequence>MSLVVPFEEIFNGEGLLSKAEHWNRFELKSACTIQNGFALKSKLFNSEHGFPIIRIRDLKFNKVQTYYTGDYPQQYEVDNGDLLIGMDGDFICYEWGGGKAVLNQRVCKIVPNESILLKRFLFYGINGYLHAIQKATSSVTVGHLSSIDLGNIPFPIPPIDEQKIMVAKLDAIMQKVEANKHRLEKIPKLLKRFRQSVMAAAVSGRLTEVWREENNKVTLYSTNNINENYEWRTFDLPNTWKWDYIKNIGDHILGKMLDAAKNKGELTYYLRNVSVRWFEIDLDSLTEIKATKEDKIKFDLRDGDLFVCEGGEPGRAAVWHKGVNNFIFQKAIHRIRPNKYVNPYWVLYNLKVDADGGNLESLFTGTGIKHLTLKSLSKYPIAIPPIEEQKEIVRRIEQLFAFSDKIEARYTKAKAMLDRLPQSILAKAFRGELVPQDPGDEGARVLVERIKAEMVEKAEGQKMKGHRTKR</sequence>
<dbReference type="GO" id="GO:0009307">
    <property type="term" value="P:DNA restriction-modification system"/>
    <property type="evidence" value="ECO:0007669"/>
    <property type="project" value="UniProtKB-KW"/>
</dbReference>
<keyword evidence="5" id="KW-0255">Endonuclease</keyword>
<protein>
    <submittedName>
        <fullName evidence="5">Restriction endonuclease subunit S</fullName>
    </submittedName>
</protein>
<accession>A0A9D7XSL3</accession>
<comment type="caution">
    <text evidence="5">The sequence shown here is derived from an EMBL/GenBank/DDBJ whole genome shotgun (WGS) entry which is preliminary data.</text>
</comment>
<keyword evidence="5" id="KW-0540">Nuclease</keyword>